<feature type="region of interest" description="Disordered" evidence="1">
    <location>
        <begin position="299"/>
        <end position="452"/>
    </location>
</feature>
<proteinExistence type="predicted"/>
<dbReference type="AlphaFoldDB" id="A0A1A9VL37"/>
<feature type="compositionally biased region" description="Polar residues" evidence="1">
    <location>
        <begin position="321"/>
        <end position="330"/>
    </location>
</feature>
<evidence type="ECO:0000256" key="1">
    <source>
        <dbReference type="SAM" id="MobiDB-lite"/>
    </source>
</evidence>
<feature type="compositionally biased region" description="Basic and acidic residues" evidence="1">
    <location>
        <begin position="646"/>
        <end position="664"/>
    </location>
</feature>
<feature type="compositionally biased region" description="Basic and acidic residues" evidence="1">
    <location>
        <begin position="439"/>
        <end position="452"/>
    </location>
</feature>
<feature type="compositionally biased region" description="Polar residues" evidence="1">
    <location>
        <begin position="391"/>
        <end position="400"/>
    </location>
</feature>
<dbReference type="Proteomes" id="UP000078200">
    <property type="component" value="Unassembled WGS sequence"/>
</dbReference>
<keyword evidence="3" id="KW-1185">Reference proteome</keyword>
<feature type="compositionally biased region" description="Basic and acidic residues" evidence="1">
    <location>
        <begin position="262"/>
        <end position="271"/>
    </location>
</feature>
<feature type="region of interest" description="Disordered" evidence="1">
    <location>
        <begin position="142"/>
        <end position="161"/>
    </location>
</feature>
<feature type="compositionally biased region" description="Polar residues" evidence="1">
    <location>
        <begin position="142"/>
        <end position="154"/>
    </location>
</feature>
<feature type="compositionally biased region" description="Basic and acidic residues" evidence="1">
    <location>
        <begin position="211"/>
        <end position="222"/>
    </location>
</feature>
<dbReference type="EnsemblMetazoa" id="GAUT040266-RA">
    <property type="protein sequence ID" value="GAUT040266-PA"/>
    <property type="gene ID" value="GAUT040266"/>
</dbReference>
<dbReference type="VEuPathDB" id="VectorBase:GAUT040266"/>
<feature type="compositionally biased region" description="Basic and acidic residues" evidence="1">
    <location>
        <begin position="550"/>
        <end position="559"/>
    </location>
</feature>
<feature type="region of interest" description="Disordered" evidence="1">
    <location>
        <begin position="239"/>
        <end position="271"/>
    </location>
</feature>
<evidence type="ECO:0000313" key="2">
    <source>
        <dbReference type="EnsemblMetazoa" id="GAUT040266-PA"/>
    </source>
</evidence>
<protein>
    <submittedName>
        <fullName evidence="2">Uncharacterized protein</fullName>
    </submittedName>
</protein>
<sequence length="693" mass="80003">MKGEEQEHNQNMLKRQGSLLTKIVRCARYVSSENTSYTDDSVVPIDSKTLFINKTNANILELEKQLFSLEQTEKLTEQISETAAIVRQLAQTTLRIKEKERQHMLFGVLEPTVVRQKGEVLDDLQKKLLPLKNAFKSQAAATTLESEDTMQLSVEPQERKEQLEAKQEVMKSDTEEVPAENIYKVYDLDWKRSDQEENSETQATHTQQKQPDVRQEKMVKEDEGSDIEEEYMLNAQREFDIEGEEPSMEKSAVNIKPFPNKSKTEGELVRPLEDQLEPSVLYAEPEISETMQQAVLKAKVESDMEEGYAAKTDVESDVEEQQSSNKNTAGASKPLYEKYENDPEPVTPFEIEMGRRVRYTKQNQSAPEHQEKLDPELESDMTDIESDVEEQQSWAQNTAAASKPLYEKYENDPEPVTPFEVDMEPRVLYAEQKQSAMRQQEKLNPELESDREGIKTDIESDVEEQQSLVKNTAVASKPLYEKYEHDPEPVTPFEIEMEPRVQYTKQKQSAPEPELESDMEGGYIVKTDFQSDIEEQQSSTENANIATEPLHSKYEKEAEPIVAPAGSIMEPKIRYREERQPALEEEEMLDEDVQEDKIFYRKYDPEAKPIKSLEEEIESEVSYTEQKHSEMDQQQMSNRQLESDTVEEHMFTKEPEFNNEEQKSSTENARVAVKEPQDPLQKRKPSGNNTKKM</sequence>
<feature type="compositionally biased region" description="Acidic residues" evidence="1">
    <location>
        <begin position="376"/>
        <end position="390"/>
    </location>
</feature>
<reference evidence="2" key="1">
    <citation type="submission" date="2020-05" db="UniProtKB">
        <authorList>
            <consortium name="EnsemblMetazoa"/>
        </authorList>
    </citation>
    <scope>IDENTIFICATION</scope>
    <source>
        <strain evidence="2">TTRI</strain>
    </source>
</reference>
<feature type="region of interest" description="Disordered" evidence="1">
    <location>
        <begin position="193"/>
        <end position="225"/>
    </location>
</feature>
<feature type="region of interest" description="Disordered" evidence="1">
    <location>
        <begin position="533"/>
        <end position="565"/>
    </location>
</feature>
<feature type="compositionally biased region" description="Polar residues" evidence="1">
    <location>
        <begin position="200"/>
        <end position="210"/>
    </location>
</feature>
<name>A0A1A9VL37_GLOAU</name>
<feature type="compositionally biased region" description="Basic and acidic residues" evidence="1">
    <location>
        <begin position="672"/>
        <end position="681"/>
    </location>
</feature>
<organism evidence="2 3">
    <name type="scientific">Glossina austeni</name>
    <name type="common">Savannah tsetse fly</name>
    <dbReference type="NCBI Taxonomy" id="7395"/>
    <lineage>
        <taxon>Eukaryota</taxon>
        <taxon>Metazoa</taxon>
        <taxon>Ecdysozoa</taxon>
        <taxon>Arthropoda</taxon>
        <taxon>Hexapoda</taxon>
        <taxon>Insecta</taxon>
        <taxon>Pterygota</taxon>
        <taxon>Neoptera</taxon>
        <taxon>Endopterygota</taxon>
        <taxon>Diptera</taxon>
        <taxon>Brachycera</taxon>
        <taxon>Muscomorpha</taxon>
        <taxon>Hippoboscoidea</taxon>
        <taxon>Glossinidae</taxon>
        <taxon>Glossina</taxon>
    </lineage>
</organism>
<feature type="region of interest" description="Disordered" evidence="1">
    <location>
        <begin position="611"/>
        <end position="693"/>
    </location>
</feature>
<accession>A0A1A9VL37</accession>
<evidence type="ECO:0000313" key="3">
    <source>
        <dbReference type="Proteomes" id="UP000078200"/>
    </source>
</evidence>
<feature type="compositionally biased region" description="Polar residues" evidence="1">
    <location>
        <begin position="536"/>
        <end position="545"/>
    </location>
</feature>